<dbReference type="GO" id="GO:0030145">
    <property type="term" value="F:manganese ion binding"/>
    <property type="evidence" value="ECO:0007669"/>
    <property type="project" value="UniProtKB-UniRule"/>
</dbReference>
<evidence type="ECO:0000256" key="7">
    <source>
        <dbReference type="ARBA" id="ARBA00019179"/>
    </source>
</evidence>
<evidence type="ECO:0000256" key="16">
    <source>
        <dbReference type="RuleBase" id="RU003515"/>
    </source>
</evidence>
<dbReference type="Gene3D" id="3.30.420.10">
    <property type="entry name" value="Ribonuclease H-like superfamily/Ribonuclease H"/>
    <property type="match status" value="1"/>
</dbReference>
<feature type="domain" description="RNase H type-2" evidence="18">
    <location>
        <begin position="71"/>
        <end position="255"/>
    </location>
</feature>
<protein>
    <recommendedName>
        <fullName evidence="7 14">Ribonuclease HII</fullName>
        <shortName evidence="14">RNase HII</shortName>
        <ecNumber evidence="6 14">3.1.26.4</ecNumber>
    </recommendedName>
</protein>
<dbReference type="GO" id="GO:0003723">
    <property type="term" value="F:RNA binding"/>
    <property type="evidence" value="ECO:0007669"/>
    <property type="project" value="UniProtKB-UniRule"/>
</dbReference>
<dbReference type="InterPro" id="IPR036397">
    <property type="entry name" value="RNaseH_sf"/>
</dbReference>
<dbReference type="NCBIfam" id="NF000595">
    <property type="entry name" value="PRK00015.1-3"/>
    <property type="match status" value="1"/>
</dbReference>
<evidence type="ECO:0000256" key="1">
    <source>
        <dbReference type="ARBA" id="ARBA00000077"/>
    </source>
</evidence>
<evidence type="ECO:0000256" key="4">
    <source>
        <dbReference type="ARBA" id="ARBA00004496"/>
    </source>
</evidence>
<evidence type="ECO:0000256" key="13">
    <source>
        <dbReference type="ARBA" id="ARBA00023211"/>
    </source>
</evidence>
<dbReference type="InterPro" id="IPR001352">
    <property type="entry name" value="RNase_HII/HIII"/>
</dbReference>
<feature type="coiled-coil region" evidence="17">
    <location>
        <begin position="31"/>
        <end position="58"/>
    </location>
</feature>
<dbReference type="GO" id="GO:0032299">
    <property type="term" value="C:ribonuclease H2 complex"/>
    <property type="evidence" value="ECO:0007669"/>
    <property type="project" value="TreeGrafter"/>
</dbReference>
<evidence type="ECO:0000256" key="10">
    <source>
        <dbReference type="ARBA" id="ARBA00022723"/>
    </source>
</evidence>
<keyword evidence="9 14" id="KW-0540">Nuclease</keyword>
<dbReference type="CDD" id="cd07182">
    <property type="entry name" value="RNase_HII_bacteria_HII_like"/>
    <property type="match status" value="1"/>
</dbReference>
<dbReference type="NCBIfam" id="NF000594">
    <property type="entry name" value="PRK00015.1-1"/>
    <property type="match status" value="1"/>
</dbReference>
<dbReference type="Pfam" id="PF01351">
    <property type="entry name" value="RNase_HII"/>
    <property type="match status" value="1"/>
</dbReference>
<evidence type="ECO:0000256" key="17">
    <source>
        <dbReference type="SAM" id="Coils"/>
    </source>
</evidence>
<evidence type="ECO:0000256" key="5">
    <source>
        <dbReference type="ARBA" id="ARBA00007383"/>
    </source>
</evidence>
<keyword evidence="20" id="KW-1185">Reference proteome</keyword>
<evidence type="ECO:0000256" key="6">
    <source>
        <dbReference type="ARBA" id="ARBA00012180"/>
    </source>
</evidence>
<keyword evidence="17" id="KW-0175">Coiled coil</keyword>
<dbReference type="EC" id="3.1.26.4" evidence="6 14"/>
<dbReference type="FunFam" id="3.30.420.10:FF:000006">
    <property type="entry name" value="Ribonuclease HII"/>
    <property type="match status" value="1"/>
</dbReference>
<reference evidence="19 20" key="1">
    <citation type="submission" date="2016-11" db="EMBL/GenBank/DDBJ databases">
        <authorList>
            <person name="Jaros S."/>
            <person name="Januszkiewicz K."/>
            <person name="Wedrychowicz H."/>
        </authorList>
    </citation>
    <scope>NUCLEOTIDE SEQUENCE [LARGE SCALE GENOMIC DNA]</scope>
    <source>
        <strain evidence="19 20">IBRC-M 10683</strain>
    </source>
</reference>
<evidence type="ECO:0000256" key="8">
    <source>
        <dbReference type="ARBA" id="ARBA00022490"/>
    </source>
</evidence>
<comment type="function">
    <text evidence="3 14 16">Endonuclease that specifically degrades the RNA of RNA-DNA hybrids.</text>
</comment>
<comment type="similarity">
    <text evidence="5 14 16">Belongs to the RNase HII family.</text>
</comment>
<dbReference type="PANTHER" id="PTHR10954:SF18">
    <property type="entry name" value="RIBONUCLEASE HII"/>
    <property type="match status" value="1"/>
</dbReference>
<keyword evidence="8 14" id="KW-0963">Cytoplasm</keyword>
<comment type="subcellular location">
    <subcellularLocation>
        <location evidence="4 14">Cytoplasm</location>
    </subcellularLocation>
</comment>
<organism evidence="19 20">
    <name type="scientific">Ornithinibacillus halophilus</name>
    <dbReference type="NCBI Taxonomy" id="930117"/>
    <lineage>
        <taxon>Bacteria</taxon>
        <taxon>Bacillati</taxon>
        <taxon>Bacillota</taxon>
        <taxon>Bacilli</taxon>
        <taxon>Bacillales</taxon>
        <taxon>Bacillaceae</taxon>
        <taxon>Ornithinibacillus</taxon>
    </lineage>
</organism>
<dbReference type="EMBL" id="FQVW01000001">
    <property type="protein sequence ID" value="SHF51141.1"/>
    <property type="molecule type" value="Genomic_DNA"/>
</dbReference>
<evidence type="ECO:0000256" key="15">
    <source>
        <dbReference type="PROSITE-ProRule" id="PRU01319"/>
    </source>
</evidence>
<dbReference type="GO" id="GO:0006298">
    <property type="term" value="P:mismatch repair"/>
    <property type="evidence" value="ECO:0007669"/>
    <property type="project" value="TreeGrafter"/>
</dbReference>
<comment type="cofactor">
    <cofactor evidence="2">
        <name>Mg(2+)</name>
        <dbReference type="ChEBI" id="CHEBI:18420"/>
    </cofactor>
</comment>
<dbReference type="InterPro" id="IPR024567">
    <property type="entry name" value="RNase_HII/HIII_dom"/>
</dbReference>
<comment type="catalytic activity">
    <reaction evidence="1 14 15 16">
        <text>Endonucleolytic cleavage to 5'-phosphomonoester.</text>
        <dbReference type="EC" id="3.1.26.4"/>
    </reaction>
</comment>
<dbReference type="Proteomes" id="UP000183988">
    <property type="component" value="Unassembled WGS sequence"/>
</dbReference>
<dbReference type="GO" id="GO:0043137">
    <property type="term" value="P:DNA replication, removal of RNA primer"/>
    <property type="evidence" value="ECO:0007669"/>
    <property type="project" value="TreeGrafter"/>
</dbReference>
<dbReference type="InterPro" id="IPR022898">
    <property type="entry name" value="RNase_HII"/>
</dbReference>
<evidence type="ECO:0000256" key="12">
    <source>
        <dbReference type="ARBA" id="ARBA00022801"/>
    </source>
</evidence>
<keyword evidence="13 14" id="KW-0464">Manganese</keyword>
<dbReference type="SUPFAM" id="SSF53098">
    <property type="entry name" value="Ribonuclease H-like"/>
    <property type="match status" value="1"/>
</dbReference>
<dbReference type="STRING" id="930117.SAMN05216225_1001124"/>
<keyword evidence="10 14" id="KW-0479">Metal-binding</keyword>
<gene>
    <name evidence="14" type="primary">rnhB</name>
    <name evidence="19" type="ORF">SAMN05216225_1001124</name>
</gene>
<dbReference type="HAMAP" id="MF_00052_B">
    <property type="entry name" value="RNase_HII_B"/>
    <property type="match status" value="1"/>
</dbReference>
<keyword evidence="12 14" id="KW-0378">Hydrolase</keyword>
<dbReference type="OrthoDB" id="9803420at2"/>
<dbReference type="GO" id="GO:0004523">
    <property type="term" value="F:RNA-DNA hybrid ribonuclease activity"/>
    <property type="evidence" value="ECO:0007669"/>
    <property type="project" value="UniProtKB-UniRule"/>
</dbReference>
<evidence type="ECO:0000256" key="11">
    <source>
        <dbReference type="ARBA" id="ARBA00022759"/>
    </source>
</evidence>
<dbReference type="GO" id="GO:0005737">
    <property type="term" value="C:cytoplasm"/>
    <property type="evidence" value="ECO:0007669"/>
    <property type="project" value="UniProtKB-SubCell"/>
</dbReference>
<sequence length="255" mass="28969">MEKQSISHLQHLFKSGMLTEKEIDLLRNDKRKGAQLLVKRFEKEKQKEEELERAFEEMCLYERKQYVMNNHYIAGVDEAGRGPLAGPVVAAAVILPSDFKLLGLNDSKQINETDREKFYDIVLSEATSYGISIINNDQIDTINIFEATKLAMTEAINKLDPYPDHILIDAVELKGLSCTHEAIIKGDAKSISIAAASILAKVTRDRLMKDMHLEYPMYDFAANMGYGTKKHLESLQKYGPSPYHRKTFAPVREVM</sequence>
<evidence type="ECO:0000256" key="2">
    <source>
        <dbReference type="ARBA" id="ARBA00001946"/>
    </source>
</evidence>
<evidence type="ECO:0000313" key="19">
    <source>
        <dbReference type="EMBL" id="SHF51141.1"/>
    </source>
</evidence>
<feature type="binding site" evidence="14 15">
    <location>
        <position position="78"/>
    </location>
    <ligand>
        <name>a divalent metal cation</name>
        <dbReference type="ChEBI" id="CHEBI:60240"/>
    </ligand>
</feature>
<keyword evidence="11 14" id="KW-0255">Endonuclease</keyword>
<dbReference type="RefSeq" id="WP_072886916.1">
    <property type="nucleotide sequence ID" value="NZ_FQVW01000001.1"/>
</dbReference>
<dbReference type="PROSITE" id="PS51975">
    <property type="entry name" value="RNASE_H_2"/>
    <property type="match status" value="1"/>
</dbReference>
<feature type="binding site" evidence="14 15">
    <location>
        <position position="77"/>
    </location>
    <ligand>
        <name>a divalent metal cation</name>
        <dbReference type="ChEBI" id="CHEBI:60240"/>
    </ligand>
</feature>
<dbReference type="PANTHER" id="PTHR10954">
    <property type="entry name" value="RIBONUCLEASE H2 SUBUNIT A"/>
    <property type="match status" value="1"/>
</dbReference>
<name>A0A1M5C8U5_9BACI</name>
<dbReference type="AlphaFoldDB" id="A0A1M5C8U5"/>
<accession>A0A1M5C8U5</accession>
<evidence type="ECO:0000256" key="9">
    <source>
        <dbReference type="ARBA" id="ARBA00022722"/>
    </source>
</evidence>
<feature type="binding site" evidence="14 15">
    <location>
        <position position="169"/>
    </location>
    <ligand>
        <name>a divalent metal cation</name>
        <dbReference type="ChEBI" id="CHEBI:60240"/>
    </ligand>
</feature>
<evidence type="ECO:0000256" key="3">
    <source>
        <dbReference type="ARBA" id="ARBA00004065"/>
    </source>
</evidence>
<comment type="cofactor">
    <cofactor evidence="14 15">
        <name>Mn(2+)</name>
        <dbReference type="ChEBI" id="CHEBI:29035"/>
    </cofactor>
    <cofactor evidence="14 15">
        <name>Mg(2+)</name>
        <dbReference type="ChEBI" id="CHEBI:18420"/>
    </cofactor>
    <text evidence="14 15">Manganese or magnesium. Binds 1 divalent metal ion per monomer in the absence of substrate. May bind a second metal ion after substrate binding.</text>
</comment>
<evidence type="ECO:0000313" key="20">
    <source>
        <dbReference type="Proteomes" id="UP000183988"/>
    </source>
</evidence>
<evidence type="ECO:0000256" key="14">
    <source>
        <dbReference type="HAMAP-Rule" id="MF_00052"/>
    </source>
</evidence>
<evidence type="ECO:0000259" key="18">
    <source>
        <dbReference type="PROSITE" id="PS51975"/>
    </source>
</evidence>
<proteinExistence type="inferred from homology"/>
<dbReference type="InterPro" id="IPR012337">
    <property type="entry name" value="RNaseH-like_sf"/>
</dbReference>